<name>A0A2T7D5C6_9POAL</name>
<evidence type="ECO:0000313" key="2">
    <source>
        <dbReference type="EMBL" id="PUZ50786.1"/>
    </source>
</evidence>
<feature type="signal peptide" evidence="1">
    <location>
        <begin position="1"/>
        <end position="24"/>
    </location>
</feature>
<keyword evidence="1" id="KW-0732">Signal</keyword>
<reference evidence="2 3" key="1">
    <citation type="submission" date="2018-04" db="EMBL/GenBank/DDBJ databases">
        <title>WGS assembly of Panicum hallii var. hallii HAL2.</title>
        <authorList>
            <person name="Lovell J."/>
            <person name="Jenkins J."/>
            <person name="Lowry D."/>
            <person name="Mamidi S."/>
            <person name="Sreedasyam A."/>
            <person name="Weng X."/>
            <person name="Barry K."/>
            <person name="Bonette J."/>
            <person name="Campitelli B."/>
            <person name="Daum C."/>
            <person name="Gordon S."/>
            <person name="Gould B."/>
            <person name="Lipzen A."/>
            <person name="MacQueen A."/>
            <person name="Palacio-Mejia J."/>
            <person name="Plott C."/>
            <person name="Shakirov E."/>
            <person name="Shu S."/>
            <person name="Yoshinaga Y."/>
            <person name="Zane M."/>
            <person name="Rokhsar D."/>
            <person name="Grimwood J."/>
            <person name="Schmutz J."/>
            <person name="Juenger T."/>
        </authorList>
    </citation>
    <scope>NUCLEOTIDE SEQUENCE [LARGE SCALE GENOMIC DNA]</scope>
    <source>
        <strain evidence="3">cv. HAL2</strain>
    </source>
</reference>
<protein>
    <submittedName>
        <fullName evidence="2">Uncharacterized protein</fullName>
    </submittedName>
</protein>
<dbReference type="Proteomes" id="UP000244336">
    <property type="component" value="Chromosome 6"/>
</dbReference>
<dbReference type="EMBL" id="CM009754">
    <property type="protein sequence ID" value="PUZ50786.1"/>
    <property type="molecule type" value="Genomic_DNA"/>
</dbReference>
<evidence type="ECO:0000313" key="3">
    <source>
        <dbReference type="Proteomes" id="UP000244336"/>
    </source>
</evidence>
<feature type="chain" id="PRO_5015679873" evidence="1">
    <location>
        <begin position="25"/>
        <end position="94"/>
    </location>
</feature>
<dbReference type="Gramene" id="PUZ50786">
    <property type="protein sequence ID" value="PUZ50786"/>
    <property type="gene ID" value="GQ55_6G087900"/>
</dbReference>
<proteinExistence type="predicted"/>
<accession>A0A2T7D5C6</accession>
<evidence type="ECO:0000256" key="1">
    <source>
        <dbReference type="SAM" id="SignalP"/>
    </source>
</evidence>
<sequence length="94" mass="11274">MRRPTSLVLLALALAAAWLDYCQPTMIIIRDRDPWRNLPARNYGMGRPKRPWGQMLDSIDRLAFPHRLFQKGPMAKRLWQLQKRQRAKRCYLQR</sequence>
<dbReference type="AlphaFoldDB" id="A0A2T7D5C6"/>
<organism evidence="2 3">
    <name type="scientific">Panicum hallii var. hallii</name>
    <dbReference type="NCBI Taxonomy" id="1504633"/>
    <lineage>
        <taxon>Eukaryota</taxon>
        <taxon>Viridiplantae</taxon>
        <taxon>Streptophyta</taxon>
        <taxon>Embryophyta</taxon>
        <taxon>Tracheophyta</taxon>
        <taxon>Spermatophyta</taxon>
        <taxon>Magnoliopsida</taxon>
        <taxon>Liliopsida</taxon>
        <taxon>Poales</taxon>
        <taxon>Poaceae</taxon>
        <taxon>PACMAD clade</taxon>
        <taxon>Panicoideae</taxon>
        <taxon>Panicodae</taxon>
        <taxon>Paniceae</taxon>
        <taxon>Panicinae</taxon>
        <taxon>Panicum</taxon>
        <taxon>Panicum sect. Panicum</taxon>
    </lineage>
</organism>
<gene>
    <name evidence="2" type="ORF">GQ55_6G087900</name>
</gene>
<keyword evidence="3" id="KW-1185">Reference proteome</keyword>